<evidence type="ECO:0000256" key="1">
    <source>
        <dbReference type="SAM" id="MobiDB-lite"/>
    </source>
</evidence>
<dbReference type="RefSeq" id="WP_204804983.1">
    <property type="nucleotide sequence ID" value="NZ_JACSNX010000018.1"/>
</dbReference>
<name>A0ABS2FY06_9FIRM</name>
<organism evidence="2 4">
    <name type="scientific">Oscillibacter valericigenes</name>
    <dbReference type="NCBI Taxonomy" id="351091"/>
    <lineage>
        <taxon>Bacteria</taxon>
        <taxon>Bacillati</taxon>
        <taxon>Bacillota</taxon>
        <taxon>Clostridia</taxon>
        <taxon>Eubacteriales</taxon>
        <taxon>Oscillospiraceae</taxon>
        <taxon>Oscillibacter</taxon>
    </lineage>
</organism>
<evidence type="ECO:0000313" key="4">
    <source>
        <dbReference type="Proteomes" id="UP000719500"/>
    </source>
</evidence>
<dbReference type="EMBL" id="JACSNX010000078">
    <property type="protein sequence ID" value="MBM6852557.1"/>
    <property type="molecule type" value="Genomic_DNA"/>
</dbReference>
<evidence type="ECO:0000313" key="2">
    <source>
        <dbReference type="EMBL" id="MBM6851921.1"/>
    </source>
</evidence>
<reference evidence="2 4" key="2">
    <citation type="journal article" date="2021" name="Sci. Rep.">
        <title>The distribution of antibiotic resistance genes in chicken gut microbiota commensals.</title>
        <authorList>
            <person name="Juricova H."/>
            <person name="Matiasovicova J."/>
            <person name="Kubasova T."/>
            <person name="Cejkova D."/>
            <person name="Rychlik I."/>
        </authorList>
    </citation>
    <scope>NUCLEOTIDE SEQUENCE [LARGE SCALE GENOMIC DNA]</scope>
    <source>
        <strain evidence="2 4">An411</strain>
    </source>
</reference>
<accession>A0ABS2FY06</accession>
<protein>
    <submittedName>
        <fullName evidence="2">Uncharacterized protein</fullName>
    </submittedName>
</protein>
<comment type="caution">
    <text evidence="2">The sequence shown here is derived from an EMBL/GenBank/DDBJ whole genome shotgun (WGS) entry which is preliminary data.</text>
</comment>
<reference evidence="2" key="1">
    <citation type="submission" date="2020-08" db="EMBL/GenBank/DDBJ databases">
        <authorList>
            <person name="Cejkova D."/>
            <person name="Kubasova T."/>
            <person name="Jahodarova E."/>
            <person name="Rychlik I."/>
        </authorList>
    </citation>
    <scope>NUCLEOTIDE SEQUENCE</scope>
    <source>
        <strain evidence="2">An411</strain>
    </source>
</reference>
<evidence type="ECO:0000313" key="3">
    <source>
        <dbReference type="EMBL" id="MBM6852557.1"/>
    </source>
</evidence>
<gene>
    <name evidence="2" type="ORF">H9X91_10790</name>
    <name evidence="3" type="ORF">H9X91_14135</name>
</gene>
<proteinExistence type="predicted"/>
<dbReference type="EMBL" id="JACSNX010000018">
    <property type="protein sequence ID" value="MBM6851921.1"/>
    <property type="molecule type" value="Genomic_DNA"/>
</dbReference>
<keyword evidence="4" id="KW-1185">Reference proteome</keyword>
<dbReference type="Proteomes" id="UP000719500">
    <property type="component" value="Unassembled WGS sequence"/>
</dbReference>
<feature type="region of interest" description="Disordered" evidence="1">
    <location>
        <begin position="1"/>
        <end position="24"/>
    </location>
</feature>
<sequence length="49" mass="5267">MKSAEFISDDLSPMRGPRRAHSGLWGDCPPAAQEKAIAEAKALQAAEEK</sequence>